<evidence type="ECO:0000313" key="3">
    <source>
        <dbReference type="Proteomes" id="UP000249377"/>
    </source>
</evidence>
<accession>A0A328UA73</accession>
<organism evidence="2 3">
    <name type="scientific">Hydrogeniiclostridium mannosilyticum</name>
    <dbReference type="NCBI Taxonomy" id="2764322"/>
    <lineage>
        <taxon>Bacteria</taxon>
        <taxon>Bacillati</taxon>
        <taxon>Bacillota</taxon>
        <taxon>Clostridia</taxon>
        <taxon>Eubacteriales</taxon>
        <taxon>Acutalibacteraceae</taxon>
        <taxon>Hydrogeniiclostridium</taxon>
    </lineage>
</organism>
<reference evidence="2 3" key="1">
    <citation type="submission" date="2018-06" db="EMBL/GenBank/DDBJ databases">
        <title>Noncontiguous genome sequence of Ruminococcaceae bacterium ASD2818.</title>
        <authorList>
            <person name="Chaplin A.V."/>
            <person name="Sokolova S.R."/>
            <person name="Kochetkova T.O."/>
            <person name="Goltsov A.Y."/>
            <person name="Trofimov D.Y."/>
            <person name="Efimov B.A."/>
        </authorList>
    </citation>
    <scope>NUCLEOTIDE SEQUENCE [LARGE SCALE GENOMIC DNA]</scope>
    <source>
        <strain evidence="2 3">ASD2818</strain>
    </source>
</reference>
<dbReference type="EMBL" id="QLYR01000007">
    <property type="protein sequence ID" value="RAQ28124.1"/>
    <property type="molecule type" value="Genomic_DNA"/>
</dbReference>
<comment type="caution">
    <text evidence="2">The sequence shown here is derived from an EMBL/GenBank/DDBJ whole genome shotgun (WGS) entry which is preliminary data.</text>
</comment>
<evidence type="ECO:0000256" key="1">
    <source>
        <dbReference type="SAM" id="MobiDB-lite"/>
    </source>
</evidence>
<name>A0A328UA73_9FIRM</name>
<protein>
    <submittedName>
        <fullName evidence="2">Uncharacterized protein</fullName>
    </submittedName>
</protein>
<sequence>MKILQTLGSTITRTVEQLVEKNHRAAMVNRIRLVIKNESESSTRLYEELGRYYFDHLRDPENKETERLCGSIEEHEARIHRAFGKMAEVAEEARAAKEAAAGEAPGCEACGEGYSCGDCSSCSGCADGERLAGPSAPLPAEPAFYGAQKGEEGGEAADDE</sequence>
<evidence type="ECO:0000313" key="2">
    <source>
        <dbReference type="EMBL" id="RAQ28124.1"/>
    </source>
</evidence>
<proteinExistence type="predicted"/>
<dbReference type="AlphaFoldDB" id="A0A328UA73"/>
<dbReference type="Proteomes" id="UP000249377">
    <property type="component" value="Unassembled WGS sequence"/>
</dbReference>
<gene>
    <name evidence="2" type="ORF">DPQ25_10200</name>
</gene>
<feature type="region of interest" description="Disordered" evidence="1">
    <location>
        <begin position="136"/>
        <end position="160"/>
    </location>
</feature>
<keyword evidence="3" id="KW-1185">Reference proteome</keyword>
<dbReference type="RefSeq" id="WP_112333080.1">
    <property type="nucleotide sequence ID" value="NZ_QLYR01000007.1"/>
</dbReference>